<evidence type="ECO:0000313" key="9">
    <source>
        <dbReference type="EMBL" id="CAI3573026.1"/>
    </source>
</evidence>
<proteinExistence type="inferred from homology"/>
<name>A0A2A7MB78_9CLOT</name>
<dbReference type="Proteomes" id="UP000789738">
    <property type="component" value="Unassembled WGS sequence"/>
</dbReference>
<evidence type="ECO:0000256" key="6">
    <source>
        <dbReference type="ARBA" id="ARBA00023136"/>
    </source>
</evidence>
<accession>A0A2A7MB78</accession>
<dbReference type="GO" id="GO:0005886">
    <property type="term" value="C:plasma membrane"/>
    <property type="evidence" value="ECO:0007669"/>
    <property type="project" value="UniProtKB-SubCell"/>
</dbReference>
<keyword evidence="5 7" id="KW-1133">Transmembrane helix</keyword>
<reference evidence="11 13" key="2">
    <citation type="submission" date="2018-06" db="EMBL/GenBank/DDBJ databases">
        <authorList>
            <consortium name="IHU Genomes"/>
        </authorList>
    </citation>
    <scope>NUCLEOTIDE SEQUENCE [LARGE SCALE GENOMIC DNA]</scope>
    <source>
        <strain evidence="11 13">NEC25</strain>
    </source>
</reference>
<reference evidence="8" key="3">
    <citation type="submission" date="2021-10" db="EMBL/GenBank/DDBJ databases">
        <authorList>
            <person name="Mesa V."/>
        </authorList>
    </citation>
    <scope>NUCLEOTIDE SEQUENCE</scope>
    <source>
        <strain evidence="8">CC3_PB</strain>
    </source>
</reference>
<dbReference type="GO" id="GO:0015109">
    <property type="term" value="F:chromate transmembrane transporter activity"/>
    <property type="evidence" value="ECO:0007669"/>
    <property type="project" value="InterPro"/>
</dbReference>
<evidence type="ECO:0000256" key="2">
    <source>
        <dbReference type="ARBA" id="ARBA00005262"/>
    </source>
</evidence>
<dbReference type="EMBL" id="CAMTCP010000144">
    <property type="protein sequence ID" value="CAI3573026.1"/>
    <property type="molecule type" value="Genomic_DNA"/>
</dbReference>
<feature type="transmembrane region" description="Helical" evidence="7">
    <location>
        <begin position="12"/>
        <end position="34"/>
    </location>
</feature>
<dbReference type="OrthoDB" id="9788907at2"/>
<reference evidence="10 12" key="1">
    <citation type="submission" date="2017-10" db="EMBL/GenBank/DDBJ databases">
        <title>Effective Description of Clostridium neonatale sp. nov. linked to necrotizing enterocolitis in neonates and a clarification of species assignable to the genus Clostridium (Prazmowski 1880) emend. Lawson and Rainey 2016.</title>
        <authorList>
            <person name="Bernard K."/>
            <person name="Burdz T."/>
            <person name="Wiebe D."/>
            <person name="Balcewich B."/>
            <person name="Alfa M."/>
            <person name="Bernier A.-M."/>
        </authorList>
    </citation>
    <scope>NUCLEOTIDE SEQUENCE [LARGE SCALE GENOMIC DNA]</scope>
    <source>
        <strain evidence="10 12">LCDC99A005</strain>
    </source>
</reference>
<dbReference type="AlphaFoldDB" id="A0A2A7MB78"/>
<organism evidence="10 12">
    <name type="scientific">Clostridium neonatale</name>
    <dbReference type="NCBI Taxonomy" id="137838"/>
    <lineage>
        <taxon>Bacteria</taxon>
        <taxon>Bacillati</taxon>
        <taxon>Bacillota</taxon>
        <taxon>Clostridia</taxon>
        <taxon>Eubacteriales</taxon>
        <taxon>Clostridiaceae</taxon>
        <taxon>Clostridium</taxon>
    </lineage>
</organism>
<dbReference type="EMBL" id="PDCJ01000005">
    <property type="protein sequence ID" value="PEG29102.1"/>
    <property type="molecule type" value="Genomic_DNA"/>
</dbReference>
<keyword evidence="6 7" id="KW-0472">Membrane</keyword>
<keyword evidence="12" id="KW-1185">Reference proteome</keyword>
<dbReference type="InterPro" id="IPR052518">
    <property type="entry name" value="CHR_Transporter"/>
</dbReference>
<keyword evidence="4 7" id="KW-0812">Transmembrane</keyword>
<evidence type="ECO:0000313" key="10">
    <source>
        <dbReference type="EMBL" id="PEG29102.1"/>
    </source>
</evidence>
<evidence type="ECO:0000313" key="12">
    <source>
        <dbReference type="Proteomes" id="UP000220840"/>
    </source>
</evidence>
<dbReference type="RefSeq" id="WP_058293288.1">
    <property type="nucleotide sequence ID" value="NZ_CAKJVD010000078.1"/>
</dbReference>
<protein>
    <submittedName>
        <fullName evidence="8 10">Chromate transporter</fullName>
    </submittedName>
    <submittedName>
        <fullName evidence="11">Putative chromate transport protein</fullName>
    </submittedName>
</protein>
<feature type="transmembrane region" description="Helical" evidence="7">
    <location>
        <begin position="167"/>
        <end position="184"/>
    </location>
</feature>
<comment type="subcellular location">
    <subcellularLocation>
        <location evidence="1">Cell membrane</location>
        <topology evidence="1">Multi-pass membrane protein</topology>
    </subcellularLocation>
</comment>
<dbReference type="Proteomes" id="UP000220840">
    <property type="component" value="Unassembled WGS sequence"/>
</dbReference>
<evidence type="ECO:0000256" key="1">
    <source>
        <dbReference type="ARBA" id="ARBA00004651"/>
    </source>
</evidence>
<feature type="transmembrane region" description="Helical" evidence="7">
    <location>
        <begin position="77"/>
        <end position="100"/>
    </location>
</feature>
<reference evidence="9" key="4">
    <citation type="submission" date="2022-10" db="EMBL/GenBank/DDBJ databases">
        <authorList>
            <person name="Aires J."/>
            <person name="Mesa V."/>
        </authorList>
    </citation>
    <scope>NUCLEOTIDE SEQUENCE</scope>
    <source>
        <strain evidence="9">Clostridium neonatale JD116</strain>
    </source>
</reference>
<comment type="similarity">
    <text evidence="2">Belongs to the chromate ion transporter (CHR) (TC 2.A.51) family.</text>
</comment>
<gene>
    <name evidence="11" type="primary">srpC_3</name>
    <name evidence="9" type="ORF">CNEO2_220018</name>
    <name evidence="8" type="ORF">CNEO_40216</name>
    <name evidence="11" type="ORF">CNEONATNEC25_03884</name>
    <name evidence="10" type="ORF">CQ394_19465</name>
</gene>
<keyword evidence="3" id="KW-1003">Cell membrane</keyword>
<dbReference type="PANTHER" id="PTHR43663:SF1">
    <property type="entry name" value="CHROMATE TRANSPORTER"/>
    <property type="match status" value="1"/>
</dbReference>
<sequence>MDKKDPKVLWKLFKSMFMLSACTFGGGFVIVSLMKKKFVEELEWIEEDEMLDITAITQSSPGPLPVNASVIIGYRMYGIIGSLVAILGTIIPPMVIISAISLFYNQFRENKYIAIALQVMRAGVAAVILDVTINLAKNVCKTKRVMYIAMMVIAFISTYFFNVSAMLIILICLSIGIIDLFVSMSKKEA</sequence>
<dbReference type="PANTHER" id="PTHR43663">
    <property type="entry name" value="CHROMATE TRANSPORT PROTEIN-RELATED"/>
    <property type="match status" value="1"/>
</dbReference>
<feature type="transmembrane region" description="Helical" evidence="7">
    <location>
        <begin position="112"/>
        <end position="133"/>
    </location>
</feature>
<evidence type="ECO:0000313" key="8">
    <source>
        <dbReference type="EMBL" id="CAG9702918.1"/>
    </source>
</evidence>
<dbReference type="EMBL" id="UWJD01000003">
    <property type="protein sequence ID" value="VCT86273.1"/>
    <property type="molecule type" value="Genomic_DNA"/>
</dbReference>
<evidence type="ECO:0000256" key="7">
    <source>
        <dbReference type="SAM" id="Phobius"/>
    </source>
</evidence>
<evidence type="ECO:0000256" key="3">
    <source>
        <dbReference type="ARBA" id="ARBA00022475"/>
    </source>
</evidence>
<dbReference type="Proteomes" id="UP000431451">
    <property type="component" value="Unassembled WGS sequence"/>
</dbReference>
<dbReference type="EMBL" id="CAKJVE010000004">
    <property type="protein sequence ID" value="CAG9702918.1"/>
    <property type="molecule type" value="Genomic_DNA"/>
</dbReference>
<evidence type="ECO:0000313" key="11">
    <source>
        <dbReference type="EMBL" id="VCT86273.1"/>
    </source>
</evidence>
<dbReference type="STRING" id="137838.GCA_001458595_00291"/>
<dbReference type="Pfam" id="PF02417">
    <property type="entry name" value="Chromate_transp"/>
    <property type="match status" value="1"/>
</dbReference>
<evidence type="ECO:0000256" key="4">
    <source>
        <dbReference type="ARBA" id="ARBA00022692"/>
    </source>
</evidence>
<evidence type="ECO:0000256" key="5">
    <source>
        <dbReference type="ARBA" id="ARBA00022989"/>
    </source>
</evidence>
<dbReference type="InterPro" id="IPR003370">
    <property type="entry name" value="Chromate_transpt"/>
</dbReference>
<evidence type="ECO:0000313" key="13">
    <source>
        <dbReference type="Proteomes" id="UP000431451"/>
    </source>
</evidence>
<dbReference type="Proteomes" id="UP001189143">
    <property type="component" value="Unassembled WGS sequence"/>
</dbReference>
<dbReference type="GeneID" id="68879425"/>